<gene>
    <name evidence="7" type="ORF">ACHAWU_000269</name>
</gene>
<feature type="transmembrane region" description="Helical" evidence="6">
    <location>
        <begin position="1089"/>
        <end position="1109"/>
    </location>
</feature>
<evidence type="ECO:0008006" key="9">
    <source>
        <dbReference type="Google" id="ProtNLM"/>
    </source>
</evidence>
<evidence type="ECO:0000256" key="3">
    <source>
        <dbReference type="ARBA" id="ARBA00022989"/>
    </source>
</evidence>
<keyword evidence="4 6" id="KW-0472">Membrane</keyword>
<dbReference type="PANTHER" id="PTHR23510">
    <property type="entry name" value="INNER MEMBRANE TRANSPORT PROTEIN YAJR"/>
    <property type="match status" value="1"/>
</dbReference>
<sequence length="1256" mass="136810">MMGVVAQRRGNTFSSCLERAIRRPVLPLPATATANAADAAADTSGLAVALGDDNSKDQDNIAKTNANKLDEYGGSGEDWTLHHISYPLLLSTLTYFSHRRAGVRSRLLHQQQTTTQRRDSSFTIGSDSKNDSYTNTGKETTSSLLCCCVGNGQDNKPQLSEEEFNLVVNEFANQAPFWKRDDDKEDGGGEGGGGGSVGGSASGENNKNLMEYAEQRALGRTPPGGRSRRKTIQTSGSTPNVVAAVESDGALTNASSTEEVGGISGSSSPYLRLRMGGTTMLDETEITKRLSYMERSELSAVLDSESERAATFYRSRISLLAPPRIDGGTCPSLFAACGEFEMMPYHDCARAEGSMAAVAATTAGGSNGQDGDNEDDELVAPSQERENFSFTDMASEILELHAFITTNIIVVRQVLIKYDAFVRSLGGTPMGSWYQTTRRQRVNGRSSDYLDLVNHSKLTTLTRAYIHEYERHQLEGDNEEDSTFNIDDYVESGLDGTMREQSRRRKRGGKRRLTNLSRAFYKILDASEEIKRRQRLKWRQSAMHIGVDDVDYFAPEETMDLVDAGASAAPGAGLLDAHSARPEVSTPMPSNESAVGNSSPVENITESTPFAPDTPTPNPPLHPVPDYSTLKKNYDLGEDIAYQVHIFKCVQSKTERSIEKTFGGRISGARDNFIYTLREYFLLGSVSDNLSLMPEYLIMRGKSLKSSLLVVAQWREARDAYRYGLTQGGTSRDDTPSMSGGQWFGGFFADGQQTPTQPSSSYSESFALFLNISACFLYMMNYYIVMPSSIQYANALGAEDAMSGLIIGATPTAAIFSAIVFSIWSNRTYRAPLLTSGALLIVGNILYASAYRSQSIAMVLCGRFLTGLGGPRSMNRRYIADTTPLAHRTAANAAFGMATAMGAALGPAAAIVLDRIDMQFTLPLYGSVYVNGMSGPGYLMGILWSVYTLVMALTFVEPQRSGLQEQIRNELLQSMTGSATKAPESSSPHSEVEMSKLEAPNSRIDESYSFPTENGQDNNVNKPNDNSDIIVDPPPSTLWQQAKFLSTHLTFPVRICLVLLFTKMFTAECVISSASIVTKNRYLWAVQQVGTLGTIVGCLTIPISVFIGWASQYREDRVLMLWLMTFATFGMGLLIDVSDFVSAENETYNEGNALAVGSRRYIAGYLLVFCSVQAFDGLVGSMLSKVIPTALATGTLNSGLLATVVGTFGRACGDIFITSVGYISLRQIMNLLFVPSFLILASDLVLLICYYDSLTA</sequence>
<feature type="region of interest" description="Disordered" evidence="5">
    <location>
        <begin position="176"/>
        <end position="205"/>
    </location>
</feature>
<feature type="region of interest" description="Disordered" evidence="5">
    <location>
        <begin position="579"/>
        <end position="622"/>
    </location>
</feature>
<name>A0ABD3MEY3_9STRA</name>
<evidence type="ECO:0000256" key="1">
    <source>
        <dbReference type="ARBA" id="ARBA00004141"/>
    </source>
</evidence>
<feature type="compositionally biased region" description="Pro residues" evidence="5">
    <location>
        <begin position="612"/>
        <end position="622"/>
    </location>
</feature>
<feature type="transmembrane region" description="Helical" evidence="6">
    <location>
        <begin position="766"/>
        <end position="784"/>
    </location>
</feature>
<proteinExistence type="predicted"/>
<evidence type="ECO:0000313" key="7">
    <source>
        <dbReference type="EMBL" id="KAL3761174.1"/>
    </source>
</evidence>
<feature type="transmembrane region" description="Helical" evidence="6">
    <location>
        <begin position="933"/>
        <end position="956"/>
    </location>
</feature>
<accession>A0ABD3MEY3</accession>
<feature type="compositionally biased region" description="Polar residues" evidence="5">
    <location>
        <begin position="587"/>
        <end position="607"/>
    </location>
</feature>
<dbReference type="AlphaFoldDB" id="A0ABD3MEY3"/>
<feature type="transmembrane region" description="Helical" evidence="6">
    <location>
        <begin position="1161"/>
        <end position="1179"/>
    </location>
</feature>
<feature type="region of interest" description="Disordered" evidence="5">
    <location>
        <begin position="107"/>
        <end position="136"/>
    </location>
</feature>
<feature type="region of interest" description="Disordered" evidence="5">
    <location>
        <begin position="217"/>
        <end position="241"/>
    </location>
</feature>
<feature type="region of interest" description="Disordered" evidence="5">
    <location>
        <begin position="248"/>
        <end position="267"/>
    </location>
</feature>
<dbReference type="PANTHER" id="PTHR23510:SF64">
    <property type="entry name" value="INNER MEMBRANE TRANSPORT PROTEIN YAJR"/>
    <property type="match status" value="1"/>
</dbReference>
<protein>
    <recommendedName>
        <fullName evidence="9">SPX domain-containing protein</fullName>
    </recommendedName>
</protein>
<feature type="compositionally biased region" description="Polar residues" evidence="5">
    <location>
        <begin position="976"/>
        <end position="989"/>
    </location>
</feature>
<feature type="region of interest" description="Disordered" evidence="5">
    <location>
        <begin position="976"/>
        <end position="1027"/>
    </location>
</feature>
<keyword evidence="8" id="KW-1185">Reference proteome</keyword>
<feature type="transmembrane region" description="Helical" evidence="6">
    <location>
        <begin position="805"/>
        <end position="825"/>
    </location>
</feature>
<keyword evidence="3 6" id="KW-1133">Transmembrane helix</keyword>
<feature type="transmembrane region" description="Helical" evidence="6">
    <location>
        <begin position="831"/>
        <end position="850"/>
    </location>
</feature>
<feature type="transmembrane region" description="Helical" evidence="6">
    <location>
        <begin position="1200"/>
        <end position="1225"/>
    </location>
</feature>
<evidence type="ECO:0000256" key="4">
    <source>
        <dbReference type="ARBA" id="ARBA00023136"/>
    </source>
</evidence>
<feature type="transmembrane region" description="Helical" evidence="6">
    <location>
        <begin position="1121"/>
        <end position="1141"/>
    </location>
</feature>
<feature type="compositionally biased region" description="Polar residues" evidence="5">
    <location>
        <begin position="1009"/>
        <end position="1027"/>
    </location>
</feature>
<evidence type="ECO:0000256" key="2">
    <source>
        <dbReference type="ARBA" id="ARBA00022692"/>
    </source>
</evidence>
<dbReference type="InterPro" id="IPR011701">
    <property type="entry name" value="MFS"/>
</dbReference>
<feature type="compositionally biased region" description="Polar residues" evidence="5">
    <location>
        <begin position="121"/>
        <end position="136"/>
    </location>
</feature>
<feature type="transmembrane region" description="Helical" evidence="6">
    <location>
        <begin position="1055"/>
        <end position="1077"/>
    </location>
</feature>
<evidence type="ECO:0000256" key="6">
    <source>
        <dbReference type="SAM" id="Phobius"/>
    </source>
</evidence>
<dbReference type="Proteomes" id="UP001530293">
    <property type="component" value="Unassembled WGS sequence"/>
</dbReference>
<dbReference type="InterPro" id="IPR051068">
    <property type="entry name" value="MFS_Domain-Containing_Protein"/>
</dbReference>
<dbReference type="SUPFAM" id="SSF103473">
    <property type="entry name" value="MFS general substrate transporter"/>
    <property type="match status" value="1"/>
</dbReference>
<feature type="transmembrane region" description="Helical" evidence="6">
    <location>
        <begin position="893"/>
        <end position="913"/>
    </location>
</feature>
<dbReference type="Pfam" id="PF07690">
    <property type="entry name" value="MFS_1"/>
    <property type="match status" value="1"/>
</dbReference>
<comment type="subcellular location">
    <subcellularLocation>
        <location evidence="1">Membrane</location>
        <topology evidence="1">Multi-pass membrane protein</topology>
    </subcellularLocation>
</comment>
<organism evidence="7 8">
    <name type="scientific">Discostella pseudostelligera</name>
    <dbReference type="NCBI Taxonomy" id="259834"/>
    <lineage>
        <taxon>Eukaryota</taxon>
        <taxon>Sar</taxon>
        <taxon>Stramenopiles</taxon>
        <taxon>Ochrophyta</taxon>
        <taxon>Bacillariophyta</taxon>
        <taxon>Coscinodiscophyceae</taxon>
        <taxon>Thalassiosirophycidae</taxon>
        <taxon>Stephanodiscales</taxon>
        <taxon>Stephanodiscaceae</taxon>
        <taxon>Discostella</taxon>
    </lineage>
</organism>
<dbReference type="GO" id="GO:0016020">
    <property type="term" value="C:membrane"/>
    <property type="evidence" value="ECO:0007669"/>
    <property type="project" value="UniProtKB-SubCell"/>
</dbReference>
<feature type="transmembrane region" description="Helical" evidence="6">
    <location>
        <begin position="1231"/>
        <end position="1251"/>
    </location>
</feature>
<dbReference type="InterPro" id="IPR036259">
    <property type="entry name" value="MFS_trans_sf"/>
</dbReference>
<feature type="compositionally biased region" description="Gly residues" evidence="5">
    <location>
        <begin position="189"/>
        <end position="201"/>
    </location>
</feature>
<dbReference type="Gene3D" id="1.20.1250.20">
    <property type="entry name" value="MFS general substrate transporter like domains"/>
    <property type="match status" value="1"/>
</dbReference>
<dbReference type="EMBL" id="JALLBG020000156">
    <property type="protein sequence ID" value="KAL3761174.1"/>
    <property type="molecule type" value="Genomic_DNA"/>
</dbReference>
<evidence type="ECO:0000256" key="5">
    <source>
        <dbReference type="SAM" id="MobiDB-lite"/>
    </source>
</evidence>
<evidence type="ECO:0000313" key="8">
    <source>
        <dbReference type="Proteomes" id="UP001530293"/>
    </source>
</evidence>
<comment type="caution">
    <text evidence="7">The sequence shown here is derived from an EMBL/GenBank/DDBJ whole genome shotgun (WGS) entry which is preliminary data.</text>
</comment>
<reference evidence="7 8" key="1">
    <citation type="submission" date="2024-10" db="EMBL/GenBank/DDBJ databases">
        <title>Updated reference genomes for cyclostephanoid diatoms.</title>
        <authorList>
            <person name="Roberts W.R."/>
            <person name="Alverson A.J."/>
        </authorList>
    </citation>
    <scope>NUCLEOTIDE SEQUENCE [LARGE SCALE GENOMIC DNA]</scope>
    <source>
        <strain evidence="7 8">AJA232-27</strain>
    </source>
</reference>
<keyword evidence="2 6" id="KW-0812">Transmembrane</keyword>